<dbReference type="SUPFAM" id="SSF51735">
    <property type="entry name" value="NAD(P)-binding Rossmann-fold domains"/>
    <property type="match status" value="1"/>
</dbReference>
<evidence type="ECO:0000256" key="2">
    <source>
        <dbReference type="ARBA" id="ARBA00022857"/>
    </source>
</evidence>
<reference evidence="5 6" key="1">
    <citation type="submission" date="2019-11" db="EMBL/GenBank/DDBJ databases">
        <title>Lactobacillus sp. nov. CRM56-3, isolated from fermented tea leaves.</title>
        <authorList>
            <person name="Phuengjayaem S."/>
            <person name="Tanasupawat S."/>
        </authorList>
    </citation>
    <scope>NUCLEOTIDE SEQUENCE [LARGE SCALE GENOMIC DNA]</scope>
    <source>
        <strain evidence="5 6">CRM56-3</strain>
    </source>
</reference>
<dbReference type="CDD" id="cd05324">
    <property type="entry name" value="carb_red_PTCR-like_SDR_c"/>
    <property type="match status" value="1"/>
</dbReference>
<proteinExistence type="inferred from homology"/>
<dbReference type="Pfam" id="PF00106">
    <property type="entry name" value="adh_short"/>
    <property type="match status" value="1"/>
</dbReference>
<comment type="similarity">
    <text evidence="1 4">Belongs to the short-chain dehydrogenases/reductases (SDR) family.</text>
</comment>
<dbReference type="RefSeq" id="WP_155430594.1">
    <property type="nucleotide sequence ID" value="NZ_WNJO01000001.1"/>
</dbReference>
<keyword evidence="6" id="KW-1185">Reference proteome</keyword>
<evidence type="ECO:0000313" key="5">
    <source>
        <dbReference type="EMBL" id="MTV81325.1"/>
    </source>
</evidence>
<dbReference type="EMBL" id="WNJO01000001">
    <property type="protein sequence ID" value="MTV81325.1"/>
    <property type="molecule type" value="Genomic_DNA"/>
</dbReference>
<dbReference type="GO" id="GO:0016616">
    <property type="term" value="F:oxidoreductase activity, acting on the CH-OH group of donors, NAD or NADP as acceptor"/>
    <property type="evidence" value="ECO:0007669"/>
    <property type="project" value="InterPro"/>
</dbReference>
<name>A0A7X2XUH9_9LACO</name>
<evidence type="ECO:0000256" key="3">
    <source>
        <dbReference type="ARBA" id="ARBA00023002"/>
    </source>
</evidence>
<evidence type="ECO:0000256" key="4">
    <source>
        <dbReference type="RuleBase" id="RU000363"/>
    </source>
</evidence>
<dbReference type="InterPro" id="IPR002347">
    <property type="entry name" value="SDR_fam"/>
</dbReference>
<comment type="caution">
    <text evidence="5">The sequence shown here is derived from an EMBL/GenBank/DDBJ whole genome shotgun (WGS) entry which is preliminary data.</text>
</comment>
<keyword evidence="3" id="KW-0560">Oxidoreductase</keyword>
<dbReference type="AlphaFoldDB" id="A0A7X2XUH9"/>
<dbReference type="Proteomes" id="UP000466388">
    <property type="component" value="Unassembled WGS sequence"/>
</dbReference>
<sequence>MNEETIFTLVTGANRGMGFEISKELAQHGQHVILGARNQLKGKLAADELKDAGLDVDVVELDVTSHESISTAVKTIAQKYGRLDILVNNAGAAFDHHQAPSVLSLENIRKDFDINYFGLVDNTQQFLPLLKQSKSAKILNMSSMMGSKTAALDPHSIVYRATAVGYQSAKAAANMFTVQLAKEMQNAHWPITVNTVDPGMVATSFGGGDPEKVKKMGAKAVSEGVARLIELALAPENNVTATFSNVDGPVGW</sequence>
<organism evidence="5 6">
    <name type="scientific">Secundilactobacillus folii</name>
    <dbReference type="NCBI Taxonomy" id="2678357"/>
    <lineage>
        <taxon>Bacteria</taxon>
        <taxon>Bacillati</taxon>
        <taxon>Bacillota</taxon>
        <taxon>Bacilli</taxon>
        <taxon>Lactobacillales</taxon>
        <taxon>Lactobacillaceae</taxon>
        <taxon>Secundilactobacillus</taxon>
    </lineage>
</organism>
<dbReference type="PRINTS" id="PR00081">
    <property type="entry name" value="GDHRDH"/>
</dbReference>
<dbReference type="PRINTS" id="PR00080">
    <property type="entry name" value="SDRFAMILY"/>
</dbReference>
<dbReference type="Gene3D" id="3.40.50.720">
    <property type="entry name" value="NAD(P)-binding Rossmann-like Domain"/>
    <property type="match status" value="1"/>
</dbReference>
<protein>
    <submittedName>
        <fullName evidence="5">SDR family NAD(P)-dependent oxidoreductase</fullName>
    </submittedName>
</protein>
<gene>
    <name evidence="5" type="ORF">GM612_01480</name>
</gene>
<dbReference type="InterPro" id="IPR036291">
    <property type="entry name" value="NAD(P)-bd_dom_sf"/>
</dbReference>
<evidence type="ECO:0000313" key="6">
    <source>
        <dbReference type="Proteomes" id="UP000466388"/>
    </source>
</evidence>
<dbReference type="PANTHER" id="PTHR43490">
    <property type="entry name" value="(+)-NEOMENTHOL DEHYDROGENASE"/>
    <property type="match status" value="1"/>
</dbReference>
<evidence type="ECO:0000256" key="1">
    <source>
        <dbReference type="ARBA" id="ARBA00006484"/>
    </source>
</evidence>
<keyword evidence="2" id="KW-0521">NADP</keyword>
<dbReference type="InterPro" id="IPR045313">
    <property type="entry name" value="CBR1-like"/>
</dbReference>
<dbReference type="PANTHER" id="PTHR43490:SF99">
    <property type="entry name" value="SHORT-CHAIN DEHYDROGENASE_REDUCTASE"/>
    <property type="match status" value="1"/>
</dbReference>
<accession>A0A7X2XUH9</accession>